<organism evidence="26 27">
    <name type="scientific">Mastacembelus armatus</name>
    <name type="common">zig-zag eel</name>
    <dbReference type="NCBI Taxonomy" id="205130"/>
    <lineage>
        <taxon>Eukaryota</taxon>
        <taxon>Metazoa</taxon>
        <taxon>Chordata</taxon>
        <taxon>Craniata</taxon>
        <taxon>Vertebrata</taxon>
        <taxon>Euteleostomi</taxon>
        <taxon>Actinopterygii</taxon>
        <taxon>Neopterygii</taxon>
        <taxon>Teleostei</taxon>
        <taxon>Neoteleostei</taxon>
        <taxon>Acanthomorphata</taxon>
        <taxon>Anabantaria</taxon>
        <taxon>Synbranchiformes</taxon>
        <taxon>Mastacembelidae</taxon>
        <taxon>Mastacembelus</taxon>
    </lineage>
</organism>
<comment type="similarity">
    <text evidence="2 17">Belongs to the protein kinase superfamily. AGC Ser/Thr protein kinase family. PKC subfamily.</text>
</comment>
<feature type="domain" description="AGC-kinase C-terminal" evidence="25">
    <location>
        <begin position="646"/>
        <end position="715"/>
    </location>
</feature>
<feature type="active site" description="Proton acceptor" evidence="18">
    <location>
        <position position="509"/>
    </location>
</feature>
<evidence type="ECO:0000259" key="23">
    <source>
        <dbReference type="PROSITE" id="PS50011"/>
    </source>
</evidence>
<keyword evidence="5" id="KW-0597">Phosphoprotein</keyword>
<evidence type="ECO:0000256" key="4">
    <source>
        <dbReference type="ARBA" id="ARBA00022527"/>
    </source>
</evidence>
<dbReference type="SMART" id="SM00220">
    <property type="entry name" value="S_TKc"/>
    <property type="match status" value="1"/>
</dbReference>
<dbReference type="Pfam" id="PF00433">
    <property type="entry name" value="Pkinase_C"/>
    <property type="match status" value="1"/>
</dbReference>
<dbReference type="FunFam" id="3.30.200.20:FF:000080">
    <property type="entry name" value="Protein kinase C"/>
    <property type="match status" value="1"/>
</dbReference>
<evidence type="ECO:0000256" key="8">
    <source>
        <dbReference type="ARBA" id="ARBA00022737"/>
    </source>
</evidence>
<dbReference type="FunFam" id="1.10.510.10:FF:000126">
    <property type="entry name" value="Protein kinase C epsilon"/>
    <property type="match status" value="1"/>
</dbReference>
<keyword evidence="9 17" id="KW-0547">Nucleotide-binding</keyword>
<dbReference type="GO" id="GO:0005524">
    <property type="term" value="F:ATP binding"/>
    <property type="evidence" value="ECO:0007669"/>
    <property type="project" value="UniProtKB-UniRule"/>
</dbReference>
<dbReference type="InterPro" id="IPR046349">
    <property type="entry name" value="C1-like_sf"/>
</dbReference>
<dbReference type="CDD" id="cd20838">
    <property type="entry name" value="C1_nPKC_epsilon-like_rpt2"/>
    <property type="match status" value="1"/>
</dbReference>
<accession>A0A3Q3KKW9</accession>
<dbReference type="Gene3D" id="1.10.510.10">
    <property type="entry name" value="Transferase(Phosphotransferase) domain 1"/>
    <property type="match status" value="1"/>
</dbReference>
<dbReference type="GO" id="GO:0030154">
    <property type="term" value="P:cell differentiation"/>
    <property type="evidence" value="ECO:0007669"/>
    <property type="project" value="UniProtKB-KW"/>
</dbReference>
<evidence type="ECO:0000256" key="16">
    <source>
        <dbReference type="ARBA" id="ARBA00047470"/>
    </source>
</evidence>
<comment type="subcellular location">
    <subcellularLocation>
        <location evidence="1">Cytoplasm</location>
    </subcellularLocation>
</comment>
<dbReference type="InterPro" id="IPR000961">
    <property type="entry name" value="AGC-kinase_C"/>
</dbReference>
<evidence type="ECO:0000256" key="17">
    <source>
        <dbReference type="PIRNR" id="PIRNR000551"/>
    </source>
</evidence>
<dbReference type="EC" id="2.7.11.13" evidence="17"/>
<dbReference type="FunFam" id="2.60.40.150:FF:000056">
    <property type="entry name" value="Protein kinase C epsilon"/>
    <property type="match status" value="1"/>
</dbReference>
<evidence type="ECO:0000259" key="25">
    <source>
        <dbReference type="PROSITE" id="PS51285"/>
    </source>
</evidence>
<evidence type="ECO:0000256" key="9">
    <source>
        <dbReference type="ARBA" id="ARBA00022741"/>
    </source>
</evidence>
<evidence type="ECO:0000256" key="3">
    <source>
        <dbReference type="ARBA" id="ARBA00022490"/>
    </source>
</evidence>
<dbReference type="Gene3D" id="3.30.60.20">
    <property type="match status" value="2"/>
</dbReference>
<keyword evidence="8" id="KW-0677">Repeat</keyword>
<keyword evidence="11 17" id="KW-0418">Kinase</keyword>
<keyword evidence="14 17" id="KW-0067">ATP-binding</keyword>
<keyword evidence="27" id="KW-1185">Reference proteome</keyword>
<dbReference type="PRINTS" id="PR00008">
    <property type="entry name" value="DAGPEDOMAIN"/>
</dbReference>
<evidence type="ECO:0000256" key="12">
    <source>
        <dbReference type="ARBA" id="ARBA00022782"/>
    </source>
</evidence>
<dbReference type="Gene3D" id="3.30.200.20">
    <property type="entry name" value="Phosphorylase Kinase, domain 1"/>
    <property type="match status" value="1"/>
</dbReference>
<dbReference type="PROSITE" id="PS51285">
    <property type="entry name" value="AGC_KINASE_CTER"/>
    <property type="match status" value="1"/>
</dbReference>
<evidence type="ECO:0000256" key="5">
    <source>
        <dbReference type="ARBA" id="ARBA00022553"/>
    </source>
</evidence>
<dbReference type="GO" id="GO:0008270">
    <property type="term" value="F:zinc ion binding"/>
    <property type="evidence" value="ECO:0007669"/>
    <property type="project" value="UniProtKB-KW"/>
</dbReference>
<evidence type="ECO:0000256" key="2">
    <source>
        <dbReference type="ARBA" id="ARBA00005490"/>
    </source>
</evidence>
<evidence type="ECO:0000256" key="14">
    <source>
        <dbReference type="ARBA" id="ARBA00022840"/>
    </source>
</evidence>
<dbReference type="InterPro" id="IPR017892">
    <property type="entry name" value="Pkinase_C"/>
</dbReference>
<keyword evidence="4 17" id="KW-0723">Serine/threonine-protein kinase</keyword>
<evidence type="ECO:0000259" key="24">
    <source>
        <dbReference type="PROSITE" id="PS50081"/>
    </source>
</evidence>
<keyword evidence="6 17" id="KW-0808">Transferase</keyword>
<keyword evidence="7" id="KW-0479">Metal-binding</keyword>
<dbReference type="GO" id="GO:0005737">
    <property type="term" value="C:cytoplasm"/>
    <property type="evidence" value="ECO:0007669"/>
    <property type="project" value="UniProtKB-SubCell"/>
</dbReference>
<dbReference type="SMART" id="SM00239">
    <property type="entry name" value="C2"/>
    <property type="match status" value="1"/>
</dbReference>
<dbReference type="InterPro" id="IPR014376">
    <property type="entry name" value="Prot_kin_PKC_delta"/>
</dbReference>
<dbReference type="SMART" id="SM00133">
    <property type="entry name" value="S_TK_X"/>
    <property type="match status" value="1"/>
</dbReference>
<proteinExistence type="inferred from homology"/>
<dbReference type="CDD" id="cd20835">
    <property type="entry name" value="C1_nPKC_epsilon-like_rpt1"/>
    <property type="match status" value="1"/>
</dbReference>
<reference evidence="26" key="1">
    <citation type="submission" date="2025-08" db="UniProtKB">
        <authorList>
            <consortium name="Ensembl"/>
        </authorList>
    </citation>
    <scope>IDENTIFICATION</scope>
</reference>
<dbReference type="SUPFAM" id="SSF56112">
    <property type="entry name" value="Protein kinase-like (PK-like)"/>
    <property type="match status" value="1"/>
</dbReference>
<dbReference type="PROSITE" id="PS50081">
    <property type="entry name" value="ZF_DAG_PE_2"/>
    <property type="match status" value="2"/>
</dbReference>
<sequence length="715" mass="81368">MPVFSGLLKVRVCEAVDLKPTPWALRHAVGKSGSFLLDPYLALNLDQTRLGQTATRTKTNSPVWHQEFCTEVREGRSLELSVFHDAPIGYDDFVANCTIQLEDLLQNGTRHYEDWIDLEPEGKVYVVIDLSGSSTEASGTNENEERVFRERIGPRRRQGAVRRRVHQVNGHKFMATYLRQPTYCSHCRDFIWGVLGKQGYQCQVCTCVVHKRCHELIITKCAGMKKQEDTPEEVGSQRFSVNMPHKFSIHNYKVPTFCDHCGSLLWGFMRQGLQCKVCKMNVHRRCETNVAPNCGVDARGIAKVLSDLGVTPDKISNTAQRRRKVTSSPPLFSDLDRLQDALSLDQQGPQHSSSSSSSSSSTISSSSSSAARENGQSQRRSLKDFNFIKVLGKGSFGKVMLAELKGTEEVYAVKVLKKDVILQDDDVDCTMTEKRILALARRHPYLTQLYCCFQTRDRLFFVMEYVNGGDLMFQIQRSRKFDEPRSRFYAAEVTSALMFLHRNGVIYRDLKLDNILLDAEGHCKLADFGMCKEGIMNGVTTTTFCGTPDYIAPEILQEQEYGASVDWWALGVLMYEMMAGQPPFEADNEDDLFESILHDDVLYPVWLSKEAVSILRAFMTKNPAKRLGCVVSQGCEEAIKTHPFFREIDWVLLEQRKVKPPFKPRIKTKRDVNNFDQDFTKEDPVLTPTDETIIRQINQEEFKDFSYCAPEETQT</sequence>
<dbReference type="FunFam" id="3.30.60.20:FF:000003">
    <property type="entry name" value="Protein kinase C delta"/>
    <property type="match status" value="1"/>
</dbReference>
<evidence type="ECO:0000256" key="15">
    <source>
        <dbReference type="ARBA" id="ARBA00047272"/>
    </source>
</evidence>
<dbReference type="InterPro" id="IPR034669">
    <property type="entry name" value="nPKC_epsilon"/>
</dbReference>
<evidence type="ECO:0000256" key="19">
    <source>
        <dbReference type="PIRSR" id="PIRSR000551-51"/>
    </source>
</evidence>
<feature type="binding site" evidence="19">
    <location>
        <begin position="391"/>
        <end position="399"/>
    </location>
    <ligand>
        <name>ATP</name>
        <dbReference type="ChEBI" id="CHEBI:30616"/>
    </ligand>
</feature>
<feature type="domain" description="Phorbol-ester/DAG-type" evidence="24">
    <location>
        <begin position="244"/>
        <end position="294"/>
    </location>
</feature>
<dbReference type="InterPro" id="IPR002219">
    <property type="entry name" value="PKC_DAG/PE"/>
</dbReference>
<name>A0A3Q3KKW9_9TELE</name>
<dbReference type="Gene3D" id="2.60.40.150">
    <property type="entry name" value="C2 domain"/>
    <property type="match status" value="1"/>
</dbReference>
<evidence type="ECO:0000256" key="1">
    <source>
        <dbReference type="ARBA" id="ARBA00004496"/>
    </source>
</evidence>
<feature type="compositionally biased region" description="Low complexity" evidence="21">
    <location>
        <begin position="352"/>
        <end position="369"/>
    </location>
</feature>
<dbReference type="InterPro" id="IPR017441">
    <property type="entry name" value="Protein_kinase_ATP_BS"/>
</dbReference>
<dbReference type="AlphaFoldDB" id="A0A3Q3KKW9"/>
<dbReference type="InterPro" id="IPR000008">
    <property type="entry name" value="C2_dom"/>
</dbReference>
<dbReference type="InterPro" id="IPR035892">
    <property type="entry name" value="C2_domain_sf"/>
</dbReference>
<keyword evidence="3" id="KW-0963">Cytoplasm</keyword>
<evidence type="ECO:0000259" key="22">
    <source>
        <dbReference type="PROSITE" id="PS50004"/>
    </source>
</evidence>
<feature type="domain" description="Protein kinase" evidence="23">
    <location>
        <begin position="385"/>
        <end position="645"/>
    </location>
</feature>
<dbReference type="InterPro" id="IPR020454">
    <property type="entry name" value="DAG/PE-bd"/>
</dbReference>
<dbReference type="GO" id="GO:0004697">
    <property type="term" value="F:diacylglycerol-dependent serine/threonine kinase activity"/>
    <property type="evidence" value="ECO:0007669"/>
    <property type="project" value="UniProtKB-EC"/>
</dbReference>
<dbReference type="Pfam" id="PF00130">
    <property type="entry name" value="C1_1"/>
    <property type="match status" value="2"/>
</dbReference>
<feature type="domain" description="Phorbol-ester/DAG-type" evidence="24">
    <location>
        <begin position="170"/>
        <end position="221"/>
    </location>
</feature>
<dbReference type="PROSITE" id="PS00108">
    <property type="entry name" value="PROTEIN_KINASE_ST"/>
    <property type="match status" value="1"/>
</dbReference>
<dbReference type="PROSITE" id="PS00107">
    <property type="entry name" value="PROTEIN_KINASE_ATP"/>
    <property type="match status" value="1"/>
</dbReference>
<evidence type="ECO:0000256" key="7">
    <source>
        <dbReference type="ARBA" id="ARBA00022723"/>
    </source>
</evidence>
<dbReference type="PROSITE" id="PS00479">
    <property type="entry name" value="ZF_DAG_PE_1"/>
    <property type="match status" value="1"/>
</dbReference>
<feature type="domain" description="C2" evidence="22">
    <location>
        <begin position="1"/>
        <end position="116"/>
    </location>
</feature>
<evidence type="ECO:0000256" key="18">
    <source>
        <dbReference type="PIRSR" id="PIRSR000551-50"/>
    </source>
</evidence>
<evidence type="ECO:0000256" key="20">
    <source>
        <dbReference type="PROSITE-ProRule" id="PRU10141"/>
    </source>
</evidence>
<comment type="catalytic activity">
    <reaction evidence="16">
        <text>L-seryl-[protein] + ATP = O-phospho-L-seryl-[protein] + ADP + H(+)</text>
        <dbReference type="Rhea" id="RHEA:17989"/>
        <dbReference type="Rhea" id="RHEA-COMP:9863"/>
        <dbReference type="Rhea" id="RHEA-COMP:11604"/>
        <dbReference type="ChEBI" id="CHEBI:15378"/>
        <dbReference type="ChEBI" id="CHEBI:29999"/>
        <dbReference type="ChEBI" id="CHEBI:30616"/>
        <dbReference type="ChEBI" id="CHEBI:83421"/>
        <dbReference type="ChEBI" id="CHEBI:456216"/>
        <dbReference type="EC" id="2.7.11.13"/>
    </reaction>
</comment>
<dbReference type="PANTHER" id="PTHR24351">
    <property type="entry name" value="RIBOSOMAL PROTEIN S6 KINASE"/>
    <property type="match status" value="1"/>
</dbReference>
<evidence type="ECO:0000256" key="21">
    <source>
        <dbReference type="SAM" id="MobiDB-lite"/>
    </source>
</evidence>
<evidence type="ECO:0000313" key="26">
    <source>
        <dbReference type="Ensembl" id="ENSMAMP00000002082.2"/>
    </source>
</evidence>
<dbReference type="InterPro" id="IPR011009">
    <property type="entry name" value="Kinase-like_dom_sf"/>
</dbReference>
<dbReference type="Proteomes" id="UP000261640">
    <property type="component" value="Unplaced"/>
</dbReference>
<dbReference type="FunFam" id="3.30.60.20:FF:000024">
    <property type="entry name" value="Protein kinase C epsilon"/>
    <property type="match status" value="1"/>
</dbReference>
<dbReference type="PROSITE" id="PS50011">
    <property type="entry name" value="PROTEIN_KINASE_DOM"/>
    <property type="match status" value="1"/>
</dbReference>
<dbReference type="Pfam" id="PF00069">
    <property type="entry name" value="Pkinase"/>
    <property type="match status" value="1"/>
</dbReference>
<dbReference type="InterPro" id="IPR000719">
    <property type="entry name" value="Prot_kinase_dom"/>
</dbReference>
<dbReference type="InterPro" id="IPR008271">
    <property type="entry name" value="Ser/Thr_kinase_AS"/>
</dbReference>
<evidence type="ECO:0000256" key="13">
    <source>
        <dbReference type="ARBA" id="ARBA00022833"/>
    </source>
</evidence>
<keyword evidence="12" id="KW-0221">Differentiation</keyword>
<evidence type="ECO:0000256" key="11">
    <source>
        <dbReference type="ARBA" id="ARBA00022777"/>
    </source>
</evidence>
<dbReference type="SUPFAM" id="SSF57889">
    <property type="entry name" value="Cysteine-rich domain"/>
    <property type="match status" value="2"/>
</dbReference>
<dbReference type="SMART" id="SM00109">
    <property type="entry name" value="C1"/>
    <property type="match status" value="2"/>
</dbReference>
<evidence type="ECO:0000256" key="6">
    <source>
        <dbReference type="ARBA" id="ARBA00022679"/>
    </source>
</evidence>
<dbReference type="GeneTree" id="ENSGT00940000154711"/>
<evidence type="ECO:0000256" key="10">
    <source>
        <dbReference type="ARBA" id="ARBA00022771"/>
    </source>
</evidence>
<dbReference type="Ensembl" id="ENSMAMT00000002126.2">
    <property type="protein sequence ID" value="ENSMAMP00000002082.2"/>
    <property type="gene ID" value="ENSMAMG00000001414.2"/>
</dbReference>
<protein>
    <recommendedName>
        <fullName evidence="17">Protein kinase C</fullName>
        <ecNumber evidence="17">2.7.11.13</ecNumber>
    </recommendedName>
</protein>
<dbReference type="Pfam" id="PF00168">
    <property type="entry name" value="C2"/>
    <property type="match status" value="1"/>
</dbReference>
<reference evidence="26" key="2">
    <citation type="submission" date="2025-09" db="UniProtKB">
        <authorList>
            <consortium name="Ensembl"/>
        </authorList>
    </citation>
    <scope>IDENTIFICATION</scope>
</reference>
<dbReference type="SUPFAM" id="SSF49562">
    <property type="entry name" value="C2 domain (Calcium/lipid-binding domain, CaLB)"/>
    <property type="match status" value="1"/>
</dbReference>
<keyword evidence="13" id="KW-0862">Zinc</keyword>
<dbReference type="CDD" id="cd04014">
    <property type="entry name" value="C2_PKC_epsilon"/>
    <property type="match status" value="1"/>
</dbReference>
<dbReference type="GO" id="GO:0106310">
    <property type="term" value="F:protein serine kinase activity"/>
    <property type="evidence" value="ECO:0007669"/>
    <property type="project" value="RHEA"/>
</dbReference>
<dbReference type="PIRSF" id="PIRSF000551">
    <property type="entry name" value="PKC_delta"/>
    <property type="match status" value="1"/>
</dbReference>
<feature type="region of interest" description="Disordered" evidence="21">
    <location>
        <begin position="344"/>
        <end position="378"/>
    </location>
</feature>
<keyword evidence="10" id="KW-0863">Zinc-finger</keyword>
<evidence type="ECO:0000313" key="27">
    <source>
        <dbReference type="Proteomes" id="UP000261640"/>
    </source>
</evidence>
<dbReference type="CDD" id="cd05591">
    <property type="entry name" value="STKc_nPKC_epsilon"/>
    <property type="match status" value="1"/>
</dbReference>
<feature type="binding site" evidence="19 20">
    <location>
        <position position="414"/>
    </location>
    <ligand>
        <name>ATP</name>
        <dbReference type="ChEBI" id="CHEBI:30616"/>
    </ligand>
</feature>
<comment type="catalytic activity">
    <reaction evidence="15 17">
        <text>L-threonyl-[protein] + ATP = O-phospho-L-threonyl-[protein] + ADP + H(+)</text>
        <dbReference type="Rhea" id="RHEA:46608"/>
        <dbReference type="Rhea" id="RHEA-COMP:11060"/>
        <dbReference type="Rhea" id="RHEA-COMP:11605"/>
        <dbReference type="ChEBI" id="CHEBI:15378"/>
        <dbReference type="ChEBI" id="CHEBI:30013"/>
        <dbReference type="ChEBI" id="CHEBI:30616"/>
        <dbReference type="ChEBI" id="CHEBI:61977"/>
        <dbReference type="ChEBI" id="CHEBI:456216"/>
        <dbReference type="EC" id="2.7.11.13"/>
    </reaction>
</comment>
<dbReference type="PROSITE" id="PS50004">
    <property type="entry name" value="C2"/>
    <property type="match status" value="1"/>
</dbReference>